<comment type="caution">
    <text evidence="2">The sequence shown here is derived from an EMBL/GenBank/DDBJ whole genome shotgun (WGS) entry which is preliminary data.</text>
</comment>
<proteinExistence type="predicted"/>
<name>A0ABQ5G4W3_9ASTR</name>
<reference evidence="2" key="1">
    <citation type="journal article" date="2022" name="Int. J. Mol. Sci.">
        <title>Draft Genome of Tanacetum Coccineum: Genomic Comparison of Closely Related Tanacetum-Family Plants.</title>
        <authorList>
            <person name="Yamashiro T."/>
            <person name="Shiraishi A."/>
            <person name="Nakayama K."/>
            <person name="Satake H."/>
        </authorList>
    </citation>
    <scope>NUCLEOTIDE SEQUENCE</scope>
</reference>
<feature type="region of interest" description="Disordered" evidence="1">
    <location>
        <begin position="1"/>
        <end position="22"/>
    </location>
</feature>
<evidence type="ECO:0000313" key="2">
    <source>
        <dbReference type="EMBL" id="GJT70047.1"/>
    </source>
</evidence>
<dbReference type="EMBL" id="BQNB010018043">
    <property type="protein sequence ID" value="GJT70047.1"/>
    <property type="molecule type" value="Genomic_DNA"/>
</dbReference>
<sequence length="100" mass="11443">MSSTSTNFNIEKHDGFDVQKQEGSKQVGLKQLGHSVERGAHGVLVEKCVWLKVELQRDQENRKSKVKLEAKVKPSIMVQYIVQGGHWFECPTLDEDAEYR</sequence>
<dbReference type="Proteomes" id="UP001151760">
    <property type="component" value="Unassembled WGS sequence"/>
</dbReference>
<protein>
    <submittedName>
        <fullName evidence="2">Uncharacterized protein</fullName>
    </submittedName>
</protein>
<accession>A0ABQ5G4W3</accession>
<gene>
    <name evidence="2" type="ORF">Tco_1029333</name>
</gene>
<feature type="compositionally biased region" description="Basic and acidic residues" evidence="1">
    <location>
        <begin position="10"/>
        <end position="22"/>
    </location>
</feature>
<reference evidence="2" key="2">
    <citation type="submission" date="2022-01" db="EMBL/GenBank/DDBJ databases">
        <authorList>
            <person name="Yamashiro T."/>
            <person name="Shiraishi A."/>
            <person name="Satake H."/>
            <person name="Nakayama K."/>
        </authorList>
    </citation>
    <scope>NUCLEOTIDE SEQUENCE</scope>
</reference>
<organism evidence="2 3">
    <name type="scientific">Tanacetum coccineum</name>
    <dbReference type="NCBI Taxonomy" id="301880"/>
    <lineage>
        <taxon>Eukaryota</taxon>
        <taxon>Viridiplantae</taxon>
        <taxon>Streptophyta</taxon>
        <taxon>Embryophyta</taxon>
        <taxon>Tracheophyta</taxon>
        <taxon>Spermatophyta</taxon>
        <taxon>Magnoliopsida</taxon>
        <taxon>eudicotyledons</taxon>
        <taxon>Gunneridae</taxon>
        <taxon>Pentapetalae</taxon>
        <taxon>asterids</taxon>
        <taxon>campanulids</taxon>
        <taxon>Asterales</taxon>
        <taxon>Asteraceae</taxon>
        <taxon>Asteroideae</taxon>
        <taxon>Anthemideae</taxon>
        <taxon>Anthemidinae</taxon>
        <taxon>Tanacetum</taxon>
    </lineage>
</organism>
<evidence type="ECO:0000313" key="3">
    <source>
        <dbReference type="Proteomes" id="UP001151760"/>
    </source>
</evidence>
<evidence type="ECO:0000256" key="1">
    <source>
        <dbReference type="SAM" id="MobiDB-lite"/>
    </source>
</evidence>
<keyword evidence="3" id="KW-1185">Reference proteome</keyword>